<reference evidence="7" key="1">
    <citation type="submission" date="2018-11" db="EMBL/GenBank/DDBJ databases">
        <title>Proposal to divide the Flavobacteriaceae and reorganize its genera based on Amino Acid Identity values calculated from whole genome sequences.</title>
        <authorList>
            <person name="Nicholson A.C."/>
            <person name="Gulvik C.A."/>
            <person name="Whitney A.M."/>
            <person name="Humrighouse B.W."/>
            <person name="Bell M."/>
            <person name="Holmes B."/>
            <person name="Steigerwalt A.G."/>
            <person name="Villarma A."/>
            <person name="Sheth M."/>
            <person name="Batra D."/>
            <person name="Pryor J."/>
            <person name="Bernardet J.-F."/>
            <person name="Hugo C."/>
            <person name="Kampfer P."/>
            <person name="Newman J."/>
            <person name="McQuiston J.R."/>
        </authorList>
    </citation>
    <scope>NUCLEOTIDE SEQUENCE [LARGE SCALE GENOMIC DNA]</scope>
    <source>
        <strain evidence="7">G0229</strain>
    </source>
</reference>
<evidence type="ECO:0000259" key="5">
    <source>
        <dbReference type="PROSITE" id="PS51063"/>
    </source>
</evidence>
<accession>A0A3G6TGQ5</accession>
<dbReference type="Pfam" id="PF00027">
    <property type="entry name" value="cNMP_binding"/>
    <property type="match status" value="1"/>
</dbReference>
<evidence type="ECO:0000256" key="2">
    <source>
        <dbReference type="ARBA" id="ARBA00023125"/>
    </source>
</evidence>
<dbReference type="EMBL" id="CP033932">
    <property type="protein sequence ID" value="AZB25404.1"/>
    <property type="molecule type" value="Genomic_DNA"/>
</dbReference>
<feature type="domain" description="HTH crp-type" evidence="5">
    <location>
        <begin position="140"/>
        <end position="207"/>
    </location>
</feature>
<dbReference type="SMART" id="SM00100">
    <property type="entry name" value="cNMP"/>
    <property type="match status" value="1"/>
</dbReference>
<keyword evidence="1" id="KW-0805">Transcription regulation</keyword>
<sequence>MKRELKKDNMIINDKILSSAGAEIKEYSQGEFIFHEGASPLYYYQIIKGKVKLNNSNEDGKEFIQNILSEGQSIGDSLLFLERSYPMDAIALTECTVLRLCKNNFFSMLRLYPHLYLNVCKAMSGSLYYQYIMMQKNSSLHPAERLMGIMVYLKSFQKEKEPFSFKIPFTRQQLANLTGICVETAIRTIKFMERENIVKIKNRKIFF</sequence>
<dbReference type="GeneID" id="99065694"/>
<gene>
    <name evidence="6" type="ORF">EG339_12855</name>
</gene>
<dbReference type="PANTHER" id="PTHR24567:SF28">
    <property type="entry name" value="LISTERIOLYSIN REGULATORY PROTEIN"/>
    <property type="match status" value="1"/>
</dbReference>
<dbReference type="SUPFAM" id="SSF51206">
    <property type="entry name" value="cAMP-binding domain-like"/>
    <property type="match status" value="1"/>
</dbReference>
<dbReference type="InterPro" id="IPR050397">
    <property type="entry name" value="Env_Response_Regulators"/>
</dbReference>
<evidence type="ECO:0000256" key="1">
    <source>
        <dbReference type="ARBA" id="ARBA00023015"/>
    </source>
</evidence>
<dbReference type="GO" id="GO:0003700">
    <property type="term" value="F:DNA-binding transcription factor activity"/>
    <property type="evidence" value="ECO:0007669"/>
    <property type="project" value="TreeGrafter"/>
</dbReference>
<dbReference type="InterPro" id="IPR014710">
    <property type="entry name" value="RmlC-like_jellyroll"/>
</dbReference>
<dbReference type="Pfam" id="PF13545">
    <property type="entry name" value="HTH_Crp_2"/>
    <property type="match status" value="1"/>
</dbReference>
<evidence type="ECO:0000256" key="3">
    <source>
        <dbReference type="ARBA" id="ARBA00023163"/>
    </source>
</evidence>
<dbReference type="GO" id="GO:0003677">
    <property type="term" value="F:DNA binding"/>
    <property type="evidence" value="ECO:0007669"/>
    <property type="project" value="UniProtKB-KW"/>
</dbReference>
<name>A0A3G6TGQ5_9FLAO</name>
<dbReference type="InterPro" id="IPR018490">
    <property type="entry name" value="cNMP-bd_dom_sf"/>
</dbReference>
<dbReference type="GO" id="GO:0005829">
    <property type="term" value="C:cytosol"/>
    <property type="evidence" value="ECO:0007669"/>
    <property type="project" value="TreeGrafter"/>
</dbReference>
<dbReference type="PROSITE" id="PS51063">
    <property type="entry name" value="HTH_CRP_2"/>
    <property type="match status" value="1"/>
</dbReference>
<evidence type="ECO:0000313" key="7">
    <source>
        <dbReference type="Proteomes" id="UP000271193"/>
    </source>
</evidence>
<dbReference type="CDD" id="cd00038">
    <property type="entry name" value="CAP_ED"/>
    <property type="match status" value="1"/>
</dbReference>
<dbReference type="RefSeq" id="WP_123870369.1">
    <property type="nucleotide sequence ID" value="NZ_CP033932.1"/>
</dbReference>
<evidence type="ECO:0000259" key="4">
    <source>
        <dbReference type="PROSITE" id="PS50042"/>
    </source>
</evidence>
<dbReference type="PROSITE" id="PS50042">
    <property type="entry name" value="CNMP_BINDING_3"/>
    <property type="match status" value="1"/>
</dbReference>
<dbReference type="InterPro" id="IPR012318">
    <property type="entry name" value="HTH_CRP"/>
</dbReference>
<feature type="domain" description="Cyclic nucleotide-binding" evidence="4">
    <location>
        <begin position="25"/>
        <end position="109"/>
    </location>
</feature>
<dbReference type="InterPro" id="IPR000595">
    <property type="entry name" value="cNMP-bd_dom"/>
</dbReference>
<evidence type="ECO:0000313" key="6">
    <source>
        <dbReference type="EMBL" id="AZB25404.1"/>
    </source>
</evidence>
<proteinExistence type="predicted"/>
<organism evidence="6 7">
    <name type="scientific">Chryseobacterium bernardetii</name>
    <dbReference type="NCBI Taxonomy" id="1241978"/>
    <lineage>
        <taxon>Bacteria</taxon>
        <taxon>Pseudomonadati</taxon>
        <taxon>Bacteroidota</taxon>
        <taxon>Flavobacteriia</taxon>
        <taxon>Flavobacteriales</taxon>
        <taxon>Weeksellaceae</taxon>
        <taxon>Chryseobacterium group</taxon>
        <taxon>Chryseobacterium</taxon>
    </lineage>
</organism>
<dbReference type="Proteomes" id="UP000271193">
    <property type="component" value="Chromosome"/>
</dbReference>
<keyword evidence="3" id="KW-0804">Transcription</keyword>
<dbReference type="InterPro" id="IPR036388">
    <property type="entry name" value="WH-like_DNA-bd_sf"/>
</dbReference>
<dbReference type="KEGG" id="cben:EG339_12855"/>
<keyword evidence="7" id="KW-1185">Reference proteome</keyword>
<dbReference type="Gene3D" id="2.60.120.10">
    <property type="entry name" value="Jelly Rolls"/>
    <property type="match status" value="1"/>
</dbReference>
<dbReference type="PANTHER" id="PTHR24567">
    <property type="entry name" value="CRP FAMILY TRANSCRIPTIONAL REGULATORY PROTEIN"/>
    <property type="match status" value="1"/>
</dbReference>
<dbReference type="SUPFAM" id="SSF46785">
    <property type="entry name" value="Winged helix' DNA-binding domain"/>
    <property type="match status" value="1"/>
</dbReference>
<dbReference type="Gene3D" id="1.10.10.10">
    <property type="entry name" value="Winged helix-like DNA-binding domain superfamily/Winged helix DNA-binding domain"/>
    <property type="match status" value="1"/>
</dbReference>
<dbReference type="InterPro" id="IPR036390">
    <property type="entry name" value="WH_DNA-bd_sf"/>
</dbReference>
<keyword evidence="2" id="KW-0238">DNA-binding</keyword>
<protein>
    <submittedName>
        <fullName evidence="6">Crp/Fnr family transcriptional regulator</fullName>
    </submittedName>
</protein>
<dbReference type="AlphaFoldDB" id="A0A3G6TGQ5"/>